<name>A0A1A9UWG3_GLOAU</name>
<protein>
    <submittedName>
        <fullName evidence="2">Uncharacterized protein</fullName>
    </submittedName>
</protein>
<keyword evidence="3" id="KW-1185">Reference proteome</keyword>
<accession>A0A1A9UWG3</accession>
<dbReference type="AlphaFoldDB" id="A0A1A9UWG3"/>
<dbReference type="Proteomes" id="UP000078200">
    <property type="component" value="Unassembled WGS sequence"/>
</dbReference>
<feature type="region of interest" description="Disordered" evidence="1">
    <location>
        <begin position="1"/>
        <end position="23"/>
    </location>
</feature>
<evidence type="ECO:0000256" key="1">
    <source>
        <dbReference type="SAM" id="MobiDB-lite"/>
    </source>
</evidence>
<organism evidence="2 3">
    <name type="scientific">Glossina austeni</name>
    <name type="common">Savannah tsetse fly</name>
    <dbReference type="NCBI Taxonomy" id="7395"/>
    <lineage>
        <taxon>Eukaryota</taxon>
        <taxon>Metazoa</taxon>
        <taxon>Ecdysozoa</taxon>
        <taxon>Arthropoda</taxon>
        <taxon>Hexapoda</taxon>
        <taxon>Insecta</taxon>
        <taxon>Pterygota</taxon>
        <taxon>Neoptera</taxon>
        <taxon>Endopterygota</taxon>
        <taxon>Diptera</taxon>
        <taxon>Brachycera</taxon>
        <taxon>Muscomorpha</taxon>
        <taxon>Hippoboscoidea</taxon>
        <taxon>Glossinidae</taxon>
        <taxon>Glossina</taxon>
    </lineage>
</organism>
<dbReference type="EnsemblMetazoa" id="GAUT018040-RA">
    <property type="protein sequence ID" value="GAUT018040-PA"/>
    <property type="gene ID" value="GAUT018040"/>
</dbReference>
<proteinExistence type="predicted"/>
<sequence length="121" mass="13460">MEIPSIFHTNASSSMNKNTIPPKGRKASSIMLLSILSLLSFGLFVALSSSSEESIKLISCNLYIRVVSRPLPPTLVLAESRAFRDYTLDGRIDKEKIKLTKTNHRPLAQAVNVQDEETKEN</sequence>
<reference evidence="2" key="1">
    <citation type="submission" date="2020-05" db="UniProtKB">
        <authorList>
            <consortium name="EnsemblMetazoa"/>
        </authorList>
    </citation>
    <scope>IDENTIFICATION</scope>
    <source>
        <strain evidence="2">TTRI</strain>
    </source>
</reference>
<evidence type="ECO:0000313" key="3">
    <source>
        <dbReference type="Proteomes" id="UP000078200"/>
    </source>
</evidence>
<evidence type="ECO:0000313" key="2">
    <source>
        <dbReference type="EnsemblMetazoa" id="GAUT018040-PA"/>
    </source>
</evidence>
<dbReference type="VEuPathDB" id="VectorBase:GAUT018040"/>
<feature type="compositionally biased region" description="Polar residues" evidence="1">
    <location>
        <begin position="7"/>
        <end position="19"/>
    </location>
</feature>